<reference evidence="1" key="1">
    <citation type="submission" date="2021-02" db="EMBL/GenBank/DDBJ databases">
        <title>Comparative genomics reveals that relaxation of natural selection precedes convergent phenotypic evolution of cavefish.</title>
        <authorList>
            <person name="Peng Z."/>
        </authorList>
    </citation>
    <scope>NUCLEOTIDE SEQUENCE</scope>
    <source>
        <tissue evidence="1">Muscle</tissue>
    </source>
</reference>
<name>A0A9W7T9B3_TRIRA</name>
<gene>
    <name evidence="1" type="ORF">IRJ41_009241</name>
</gene>
<evidence type="ECO:0008006" key="3">
    <source>
        <dbReference type="Google" id="ProtNLM"/>
    </source>
</evidence>
<proteinExistence type="predicted"/>
<dbReference type="Proteomes" id="UP001059041">
    <property type="component" value="Linkage Group LG23"/>
</dbReference>
<keyword evidence="2" id="KW-1185">Reference proteome</keyword>
<dbReference type="EMBL" id="JAFHDT010000023">
    <property type="protein sequence ID" value="KAI7792396.1"/>
    <property type="molecule type" value="Genomic_DNA"/>
</dbReference>
<accession>A0A9W7T9B3</accession>
<comment type="caution">
    <text evidence="1">The sequence shown here is derived from an EMBL/GenBank/DDBJ whole genome shotgun (WGS) entry which is preliminary data.</text>
</comment>
<evidence type="ECO:0000313" key="1">
    <source>
        <dbReference type="EMBL" id="KAI7792396.1"/>
    </source>
</evidence>
<protein>
    <recommendedName>
        <fullName evidence="3">Interleukin-7</fullName>
    </recommendedName>
</protein>
<sequence length="184" mass="21175">MTNGKFVRRRLRRSLRAAGASAHLLGASVLTLVILPLAFSCESADISNKVAEDYRNVIEPRLKHVEAIIDQLNLNCTSKKLRQPKNAQVILRKICRVNRQLRKQSENETRQAIPVLPLLVEEIDHSLQCWCLKKKKKESSKPSRKWKLCKVKHILSTLQTYFEQYNASQSVHSELQKRGKPSHE</sequence>
<evidence type="ECO:0000313" key="2">
    <source>
        <dbReference type="Proteomes" id="UP001059041"/>
    </source>
</evidence>
<organism evidence="1 2">
    <name type="scientific">Triplophysa rosa</name>
    <name type="common">Cave loach</name>
    <dbReference type="NCBI Taxonomy" id="992332"/>
    <lineage>
        <taxon>Eukaryota</taxon>
        <taxon>Metazoa</taxon>
        <taxon>Chordata</taxon>
        <taxon>Craniata</taxon>
        <taxon>Vertebrata</taxon>
        <taxon>Euteleostomi</taxon>
        <taxon>Actinopterygii</taxon>
        <taxon>Neopterygii</taxon>
        <taxon>Teleostei</taxon>
        <taxon>Ostariophysi</taxon>
        <taxon>Cypriniformes</taxon>
        <taxon>Nemacheilidae</taxon>
        <taxon>Triplophysa</taxon>
    </lineage>
</organism>
<dbReference type="AlphaFoldDB" id="A0A9W7T9B3"/>